<evidence type="ECO:0000256" key="4">
    <source>
        <dbReference type="ARBA" id="ARBA00022741"/>
    </source>
</evidence>
<feature type="compositionally biased region" description="Basic and acidic residues" evidence="9">
    <location>
        <begin position="218"/>
        <end position="232"/>
    </location>
</feature>
<dbReference type="OrthoDB" id="8693905at2759"/>
<dbReference type="Proteomes" id="UP000250321">
    <property type="component" value="Unassembled WGS sequence"/>
</dbReference>
<organism evidence="10 11">
    <name type="scientific">Prunus yedoensis var. nudiflora</name>
    <dbReference type="NCBI Taxonomy" id="2094558"/>
    <lineage>
        <taxon>Eukaryota</taxon>
        <taxon>Viridiplantae</taxon>
        <taxon>Streptophyta</taxon>
        <taxon>Embryophyta</taxon>
        <taxon>Tracheophyta</taxon>
        <taxon>Spermatophyta</taxon>
        <taxon>Magnoliopsida</taxon>
        <taxon>eudicotyledons</taxon>
        <taxon>Gunneridae</taxon>
        <taxon>Pentapetalae</taxon>
        <taxon>rosids</taxon>
        <taxon>fabids</taxon>
        <taxon>Rosales</taxon>
        <taxon>Rosaceae</taxon>
        <taxon>Amygdaloideae</taxon>
        <taxon>Amygdaleae</taxon>
        <taxon>Prunus</taxon>
    </lineage>
</organism>
<keyword evidence="2" id="KW-0723">Serine/threonine-protein kinase</keyword>
<dbReference type="AlphaFoldDB" id="A0A314Y7F7"/>
<evidence type="ECO:0000313" key="11">
    <source>
        <dbReference type="Proteomes" id="UP000250321"/>
    </source>
</evidence>
<sequence>MPALFRIVQDEHPPIPDSLSHDITDFLGQCFKKDARHRPDAKTLLSHPWIQNCRRALQSSIRHSGTLRKDASIDAEISNGDNQGSGESPAEKVEVAASTIKTDSKKELLSTESSFQNGSDKIPSNKELATSDPTELDDLPHKGNHDAVLANGEVRSPESMTKTVSGKHGGKGVGYRSFGFGQRNQDGSFQKAAKMPVSLGGNELSKFSDTPGDASLDDLFHPLDKHPEDKAS</sequence>
<dbReference type="PANTHER" id="PTHR24361:SF433">
    <property type="entry name" value="PROTEIN KINASE DOMAIN-CONTAINING PROTEIN"/>
    <property type="match status" value="1"/>
</dbReference>
<evidence type="ECO:0000256" key="6">
    <source>
        <dbReference type="ARBA" id="ARBA00022840"/>
    </source>
</evidence>
<evidence type="ECO:0000256" key="7">
    <source>
        <dbReference type="ARBA" id="ARBA00047899"/>
    </source>
</evidence>
<accession>A0A314Y7F7</accession>
<dbReference type="SUPFAM" id="SSF56112">
    <property type="entry name" value="Protein kinase-like (PK-like)"/>
    <property type="match status" value="1"/>
</dbReference>
<dbReference type="GO" id="GO:0004674">
    <property type="term" value="F:protein serine/threonine kinase activity"/>
    <property type="evidence" value="ECO:0007669"/>
    <property type="project" value="UniProtKB-KW"/>
</dbReference>
<protein>
    <recommendedName>
        <fullName evidence="1">non-specific serine/threonine protein kinase</fullName>
        <ecNumber evidence="1">2.7.11.1</ecNumber>
    </recommendedName>
</protein>
<dbReference type="InterPro" id="IPR011009">
    <property type="entry name" value="Kinase-like_dom_sf"/>
</dbReference>
<evidence type="ECO:0000256" key="2">
    <source>
        <dbReference type="ARBA" id="ARBA00022527"/>
    </source>
</evidence>
<dbReference type="EMBL" id="PJQY01001490">
    <property type="protein sequence ID" value="PQQ02183.1"/>
    <property type="molecule type" value="Genomic_DNA"/>
</dbReference>
<evidence type="ECO:0000256" key="1">
    <source>
        <dbReference type="ARBA" id="ARBA00012513"/>
    </source>
</evidence>
<evidence type="ECO:0000256" key="3">
    <source>
        <dbReference type="ARBA" id="ARBA00022679"/>
    </source>
</evidence>
<comment type="catalytic activity">
    <reaction evidence="8">
        <text>L-seryl-[protein] + ATP = O-phospho-L-seryl-[protein] + ADP + H(+)</text>
        <dbReference type="Rhea" id="RHEA:17989"/>
        <dbReference type="Rhea" id="RHEA-COMP:9863"/>
        <dbReference type="Rhea" id="RHEA-COMP:11604"/>
        <dbReference type="ChEBI" id="CHEBI:15378"/>
        <dbReference type="ChEBI" id="CHEBI:29999"/>
        <dbReference type="ChEBI" id="CHEBI:30616"/>
        <dbReference type="ChEBI" id="CHEBI:83421"/>
        <dbReference type="ChEBI" id="CHEBI:456216"/>
        <dbReference type="EC" id="2.7.11.1"/>
    </reaction>
</comment>
<gene>
    <name evidence="10" type="ORF">Pyn_12585</name>
</gene>
<feature type="region of interest" description="Disordered" evidence="9">
    <location>
        <begin position="61"/>
        <end position="232"/>
    </location>
</feature>
<evidence type="ECO:0000256" key="8">
    <source>
        <dbReference type="ARBA" id="ARBA00048679"/>
    </source>
</evidence>
<dbReference type="GO" id="GO:0005524">
    <property type="term" value="F:ATP binding"/>
    <property type="evidence" value="ECO:0007669"/>
    <property type="project" value="UniProtKB-KW"/>
</dbReference>
<evidence type="ECO:0000313" key="10">
    <source>
        <dbReference type="EMBL" id="PQQ02183.1"/>
    </source>
</evidence>
<keyword evidence="11" id="KW-1185">Reference proteome</keyword>
<evidence type="ECO:0000256" key="9">
    <source>
        <dbReference type="SAM" id="MobiDB-lite"/>
    </source>
</evidence>
<dbReference type="EC" id="2.7.11.1" evidence="1"/>
<comment type="caution">
    <text evidence="10">The sequence shown here is derived from an EMBL/GenBank/DDBJ whole genome shotgun (WGS) entry which is preliminary data.</text>
</comment>
<evidence type="ECO:0000256" key="5">
    <source>
        <dbReference type="ARBA" id="ARBA00022777"/>
    </source>
</evidence>
<dbReference type="GO" id="GO:0005737">
    <property type="term" value="C:cytoplasm"/>
    <property type="evidence" value="ECO:0007669"/>
    <property type="project" value="TreeGrafter"/>
</dbReference>
<keyword evidence="4" id="KW-0547">Nucleotide-binding</keyword>
<reference evidence="10 11" key="1">
    <citation type="submission" date="2018-02" db="EMBL/GenBank/DDBJ databases">
        <title>Draft genome of wild Prunus yedoensis var. nudiflora.</title>
        <authorList>
            <person name="Baek S."/>
            <person name="Kim J.-H."/>
            <person name="Choi K."/>
            <person name="Kim G.-B."/>
            <person name="Cho A."/>
            <person name="Jang H."/>
            <person name="Shin C.-H."/>
            <person name="Yu H.-J."/>
            <person name="Mun J.-H."/>
        </authorList>
    </citation>
    <scope>NUCLEOTIDE SEQUENCE [LARGE SCALE GENOMIC DNA]</scope>
    <source>
        <strain evidence="11">cv. Jeju island</strain>
        <tissue evidence="10">Leaf</tissue>
    </source>
</reference>
<name>A0A314Y7F7_PRUYE</name>
<proteinExistence type="predicted"/>
<dbReference type="PANTHER" id="PTHR24361">
    <property type="entry name" value="MITOGEN-ACTIVATED KINASE KINASE KINASE"/>
    <property type="match status" value="1"/>
</dbReference>
<keyword evidence="3" id="KW-0808">Transferase</keyword>
<feature type="compositionally biased region" description="Polar residues" evidence="9">
    <location>
        <begin position="110"/>
        <end position="119"/>
    </location>
</feature>
<dbReference type="InterPro" id="IPR053235">
    <property type="entry name" value="Ser_Thr_kinase"/>
</dbReference>
<keyword evidence="6" id="KW-0067">ATP-binding</keyword>
<dbReference type="Gene3D" id="1.10.510.10">
    <property type="entry name" value="Transferase(Phosphotransferase) domain 1"/>
    <property type="match status" value="1"/>
</dbReference>
<comment type="catalytic activity">
    <reaction evidence="7">
        <text>L-threonyl-[protein] + ATP = O-phospho-L-threonyl-[protein] + ADP + H(+)</text>
        <dbReference type="Rhea" id="RHEA:46608"/>
        <dbReference type="Rhea" id="RHEA-COMP:11060"/>
        <dbReference type="Rhea" id="RHEA-COMP:11605"/>
        <dbReference type="ChEBI" id="CHEBI:15378"/>
        <dbReference type="ChEBI" id="CHEBI:30013"/>
        <dbReference type="ChEBI" id="CHEBI:30616"/>
        <dbReference type="ChEBI" id="CHEBI:61977"/>
        <dbReference type="ChEBI" id="CHEBI:456216"/>
        <dbReference type="EC" id="2.7.11.1"/>
    </reaction>
</comment>
<keyword evidence="5 10" id="KW-0418">Kinase</keyword>
<dbReference type="STRING" id="2094558.A0A314Y7F7"/>